<dbReference type="SUPFAM" id="SSF55073">
    <property type="entry name" value="Nucleotide cyclase"/>
    <property type="match status" value="1"/>
</dbReference>
<feature type="transmembrane region" description="Helical" evidence="2">
    <location>
        <begin position="131"/>
        <end position="154"/>
    </location>
</feature>
<gene>
    <name evidence="4" type="ORF">BMG00_01880</name>
</gene>
<dbReference type="CDD" id="cd01949">
    <property type="entry name" value="GGDEF"/>
    <property type="match status" value="1"/>
</dbReference>
<dbReference type="Proteomes" id="UP000242224">
    <property type="component" value="Unassembled WGS sequence"/>
</dbReference>
<keyword evidence="5" id="KW-1185">Reference proteome</keyword>
<dbReference type="Gene3D" id="3.30.70.270">
    <property type="match status" value="1"/>
</dbReference>
<keyword evidence="2" id="KW-0472">Membrane</keyword>
<keyword evidence="2" id="KW-1133">Transmembrane helix</keyword>
<keyword evidence="2" id="KW-0812">Transmembrane</keyword>
<feature type="transmembrane region" description="Helical" evidence="2">
    <location>
        <begin position="160"/>
        <end position="180"/>
    </location>
</feature>
<accession>A0ABX3MMG7</accession>
<dbReference type="EMBL" id="MPZS01000001">
    <property type="protein sequence ID" value="OOY12622.1"/>
    <property type="molecule type" value="Genomic_DNA"/>
</dbReference>
<dbReference type="PANTHER" id="PTHR45138:SF24">
    <property type="entry name" value="DIGUANYLATE CYCLASE DGCC-RELATED"/>
    <property type="match status" value="1"/>
</dbReference>
<dbReference type="InterPro" id="IPR000160">
    <property type="entry name" value="GGDEF_dom"/>
</dbReference>
<evidence type="ECO:0000259" key="3">
    <source>
        <dbReference type="PROSITE" id="PS50887"/>
    </source>
</evidence>
<feature type="transmembrane region" description="Helical" evidence="2">
    <location>
        <begin position="46"/>
        <end position="64"/>
    </location>
</feature>
<dbReference type="SMART" id="SM00267">
    <property type="entry name" value="GGDEF"/>
    <property type="match status" value="1"/>
</dbReference>
<sequence>MSLFRAASLLIRPLAFAAGALALWALVGHLARQGWMFRVFPSSYGMHELTSVAGLALALAIGLRGPRAPRETVSRVVVALAFAVLMLSLGRFVPELERFYGVQSPYSVARHSAISLGLVAAAILAQERGAFLLGAGLFYVALGSGIVQIAANLFQMRDVIGAMSLATAVMLLLLAIGGMLGRANRGVMRVLLNTHASGRQARMQILLGVAGPLIFGFFYILVDQERTVHAEVLLLVVTIAGFNIGLISLMAMSFERTDYARRELERQMAQQALEDGLTGLFNRAMLERRFSRAVVQGNKHGVPFAFLMLDLDFFKRINDLGGHDFGDTVLRRAAKVMLGALRHDDTLARIGGEEFAVLLPGADLEAAFEVAERLRQSIAGAHLATLKGHRVPVTASVGVAQWCPGESFQHIYVRTDHALYRAKAKGRNRVMIADGEGAVQVDLSEFAPSAGGSSSGSKAGDAES</sequence>
<feature type="transmembrane region" description="Helical" evidence="2">
    <location>
        <begin position="76"/>
        <end position="94"/>
    </location>
</feature>
<feature type="transmembrane region" description="Helical" evidence="2">
    <location>
        <begin position="232"/>
        <end position="252"/>
    </location>
</feature>
<dbReference type="InterPro" id="IPR029787">
    <property type="entry name" value="Nucleotide_cyclase"/>
</dbReference>
<name>A0ABX3MMG7_9RHOB</name>
<feature type="transmembrane region" description="Helical" evidence="2">
    <location>
        <begin position="106"/>
        <end position="124"/>
    </location>
</feature>
<evidence type="ECO:0000256" key="1">
    <source>
        <dbReference type="ARBA" id="ARBA00012528"/>
    </source>
</evidence>
<reference evidence="4 5" key="1">
    <citation type="submission" date="2016-11" db="EMBL/GenBank/DDBJ databases">
        <title>A multilocus sequence analysis scheme for characterization of bacteria in the genus Thioclava.</title>
        <authorList>
            <person name="Liu Y."/>
            <person name="Shao Z."/>
        </authorList>
    </citation>
    <scope>NUCLEOTIDE SEQUENCE [LARGE SCALE GENOMIC DNA]</scope>
    <source>
        <strain evidence="4 5">11.10-0-13</strain>
    </source>
</reference>
<proteinExistence type="predicted"/>
<dbReference type="EC" id="2.7.7.65" evidence="1"/>
<dbReference type="PROSITE" id="PS50887">
    <property type="entry name" value="GGDEF"/>
    <property type="match status" value="1"/>
</dbReference>
<feature type="domain" description="GGDEF" evidence="3">
    <location>
        <begin position="302"/>
        <end position="435"/>
    </location>
</feature>
<evidence type="ECO:0000256" key="2">
    <source>
        <dbReference type="SAM" id="Phobius"/>
    </source>
</evidence>
<evidence type="ECO:0000313" key="5">
    <source>
        <dbReference type="Proteomes" id="UP000242224"/>
    </source>
</evidence>
<dbReference type="InterPro" id="IPR050469">
    <property type="entry name" value="Diguanylate_Cyclase"/>
</dbReference>
<dbReference type="Pfam" id="PF00990">
    <property type="entry name" value="GGDEF"/>
    <property type="match status" value="1"/>
</dbReference>
<organism evidence="4 5">
    <name type="scientific">Thioclava marina</name>
    <dbReference type="NCBI Taxonomy" id="1915077"/>
    <lineage>
        <taxon>Bacteria</taxon>
        <taxon>Pseudomonadati</taxon>
        <taxon>Pseudomonadota</taxon>
        <taxon>Alphaproteobacteria</taxon>
        <taxon>Rhodobacterales</taxon>
        <taxon>Paracoccaceae</taxon>
        <taxon>Thioclava</taxon>
    </lineage>
</organism>
<dbReference type="InterPro" id="IPR043128">
    <property type="entry name" value="Rev_trsase/Diguanyl_cyclase"/>
</dbReference>
<evidence type="ECO:0000313" key="4">
    <source>
        <dbReference type="EMBL" id="OOY12622.1"/>
    </source>
</evidence>
<feature type="transmembrane region" description="Helical" evidence="2">
    <location>
        <begin position="201"/>
        <end position="220"/>
    </location>
</feature>
<dbReference type="PANTHER" id="PTHR45138">
    <property type="entry name" value="REGULATORY COMPONENTS OF SENSORY TRANSDUCTION SYSTEM"/>
    <property type="match status" value="1"/>
</dbReference>
<protein>
    <recommendedName>
        <fullName evidence="1">diguanylate cyclase</fullName>
        <ecNumber evidence="1">2.7.7.65</ecNumber>
    </recommendedName>
</protein>
<comment type="caution">
    <text evidence="4">The sequence shown here is derived from an EMBL/GenBank/DDBJ whole genome shotgun (WGS) entry which is preliminary data.</text>
</comment>
<dbReference type="NCBIfam" id="TIGR00254">
    <property type="entry name" value="GGDEF"/>
    <property type="match status" value="1"/>
</dbReference>